<dbReference type="Pfam" id="PF12833">
    <property type="entry name" value="HTH_18"/>
    <property type="match status" value="1"/>
</dbReference>
<organism evidence="5 6">
    <name type="scientific">Aquincola tertiaricarbonis</name>
    <dbReference type="NCBI Taxonomy" id="391953"/>
    <lineage>
        <taxon>Bacteria</taxon>
        <taxon>Pseudomonadati</taxon>
        <taxon>Pseudomonadota</taxon>
        <taxon>Betaproteobacteria</taxon>
        <taxon>Burkholderiales</taxon>
        <taxon>Sphaerotilaceae</taxon>
        <taxon>Aquincola</taxon>
    </lineage>
</organism>
<dbReference type="EMBL" id="CP097636">
    <property type="protein sequence ID" value="URI08812.1"/>
    <property type="molecule type" value="Genomic_DNA"/>
</dbReference>
<dbReference type="PANTHER" id="PTHR11019">
    <property type="entry name" value="HTH-TYPE TRANSCRIPTIONAL REGULATOR NIMR"/>
    <property type="match status" value="1"/>
</dbReference>
<sequence length="286" mass="31723">MPSRTSRARRIGPLTPHLFTPSAERPVRIKCHRLTPDQFVVPHAHDWAQFAFSTTGVTRLTTACGSYIVPPSRALWIPPGVEHAVTVLSETDLMTLYLHQPAGRCGPQVPRAEEALWRQCRVLEVSDLLRALVMAMDARPDDLARPRQIDREQQAREARLNAVALDELRRARPVKLGVDLPADPRLRALCEAVLDDPTRHATLEAWARDTGASPRTVARLFQQELGTSFGQWRQQVLLAKAVAMAAHKHPMKRIAADLGYASASAFTAMVKRSVGMPPARFFGSAL</sequence>
<reference evidence="5" key="1">
    <citation type="submission" date="2022-05" db="EMBL/GenBank/DDBJ databases">
        <title>An RpoN-dependent PEP-CTERM gene is involved in floc formation of an Aquincola tertiaricarbonis strain.</title>
        <authorList>
            <person name="Qiu D."/>
            <person name="Xia M."/>
        </authorList>
    </citation>
    <scope>NUCLEOTIDE SEQUENCE</scope>
    <source>
        <strain evidence="5">RN12</strain>
    </source>
</reference>
<evidence type="ECO:0000256" key="3">
    <source>
        <dbReference type="ARBA" id="ARBA00023163"/>
    </source>
</evidence>
<keyword evidence="3" id="KW-0804">Transcription</keyword>
<evidence type="ECO:0000313" key="6">
    <source>
        <dbReference type="Proteomes" id="UP001056201"/>
    </source>
</evidence>
<dbReference type="InterPro" id="IPR018060">
    <property type="entry name" value="HTH_AraC"/>
</dbReference>
<dbReference type="InterPro" id="IPR011051">
    <property type="entry name" value="RmlC_Cupin_sf"/>
</dbReference>
<dbReference type="PROSITE" id="PS01124">
    <property type="entry name" value="HTH_ARAC_FAMILY_2"/>
    <property type="match status" value="1"/>
</dbReference>
<evidence type="ECO:0000259" key="4">
    <source>
        <dbReference type="PROSITE" id="PS01124"/>
    </source>
</evidence>
<protein>
    <submittedName>
        <fullName evidence="5">Helix-turn-helix transcriptional regulator</fullName>
    </submittedName>
</protein>
<dbReference type="InterPro" id="IPR014710">
    <property type="entry name" value="RmlC-like_jellyroll"/>
</dbReference>
<dbReference type="SMART" id="SM00342">
    <property type="entry name" value="HTH_ARAC"/>
    <property type="match status" value="1"/>
</dbReference>
<evidence type="ECO:0000256" key="1">
    <source>
        <dbReference type="ARBA" id="ARBA00023015"/>
    </source>
</evidence>
<gene>
    <name evidence="5" type="ORF">MW290_24865</name>
</gene>
<dbReference type="PROSITE" id="PS00041">
    <property type="entry name" value="HTH_ARAC_FAMILY_1"/>
    <property type="match status" value="1"/>
</dbReference>
<dbReference type="RefSeq" id="WP_250197032.1">
    <property type="nucleotide sequence ID" value="NZ_CP097636.1"/>
</dbReference>
<feature type="domain" description="HTH araC/xylS-type" evidence="4">
    <location>
        <begin position="187"/>
        <end position="284"/>
    </location>
</feature>
<dbReference type="InterPro" id="IPR018062">
    <property type="entry name" value="HTH_AraC-typ_CS"/>
</dbReference>
<dbReference type="InterPro" id="IPR003313">
    <property type="entry name" value="AraC-bd"/>
</dbReference>
<evidence type="ECO:0000313" key="5">
    <source>
        <dbReference type="EMBL" id="URI08812.1"/>
    </source>
</evidence>
<dbReference type="Pfam" id="PF02311">
    <property type="entry name" value="AraC_binding"/>
    <property type="match status" value="1"/>
</dbReference>
<dbReference type="Gene3D" id="2.60.120.10">
    <property type="entry name" value="Jelly Rolls"/>
    <property type="match status" value="1"/>
</dbReference>
<dbReference type="CDD" id="cd06124">
    <property type="entry name" value="cupin_NimR-like_N"/>
    <property type="match status" value="1"/>
</dbReference>
<accession>A0ABY4S657</accession>
<keyword evidence="2" id="KW-0238">DNA-binding</keyword>
<dbReference type="Gene3D" id="1.10.10.60">
    <property type="entry name" value="Homeodomain-like"/>
    <property type="match status" value="1"/>
</dbReference>
<name>A0ABY4S657_AQUTE</name>
<dbReference type="SUPFAM" id="SSF51182">
    <property type="entry name" value="RmlC-like cupins"/>
    <property type="match status" value="1"/>
</dbReference>
<keyword evidence="1" id="KW-0805">Transcription regulation</keyword>
<evidence type="ECO:0000256" key="2">
    <source>
        <dbReference type="ARBA" id="ARBA00023125"/>
    </source>
</evidence>
<dbReference type="Proteomes" id="UP001056201">
    <property type="component" value="Chromosome 2"/>
</dbReference>
<dbReference type="PANTHER" id="PTHR11019:SF159">
    <property type="entry name" value="TRANSCRIPTIONAL REGULATOR-RELATED"/>
    <property type="match status" value="1"/>
</dbReference>
<proteinExistence type="predicted"/>
<keyword evidence="6" id="KW-1185">Reference proteome</keyword>